<dbReference type="SUPFAM" id="SSF51430">
    <property type="entry name" value="NAD(P)-linked oxidoreductase"/>
    <property type="match status" value="1"/>
</dbReference>
<dbReference type="Pfam" id="PF00248">
    <property type="entry name" value="Aldo_ket_red"/>
    <property type="match status" value="1"/>
</dbReference>
<comment type="caution">
    <text evidence="5">The sequence shown here is derived from an EMBL/GenBank/DDBJ whole genome shotgun (WGS) entry which is preliminary data.</text>
</comment>
<dbReference type="OrthoDB" id="9773828at2"/>
<dbReference type="PANTHER" id="PTHR43150">
    <property type="entry name" value="HYPERKINETIC, ISOFORM M"/>
    <property type="match status" value="1"/>
</dbReference>
<dbReference type="InterPro" id="IPR036812">
    <property type="entry name" value="NAD(P)_OxRdtase_dom_sf"/>
</dbReference>
<dbReference type="Proteomes" id="UP000295636">
    <property type="component" value="Unassembled WGS sequence"/>
</dbReference>
<dbReference type="AlphaFoldDB" id="A0A4R5KN20"/>
<keyword evidence="2" id="KW-0521">NADP</keyword>
<name>A0A4R5KN20_9BACL</name>
<evidence type="ECO:0000313" key="5">
    <source>
        <dbReference type="EMBL" id="TDF96335.1"/>
    </source>
</evidence>
<evidence type="ECO:0000256" key="1">
    <source>
        <dbReference type="ARBA" id="ARBA00006515"/>
    </source>
</evidence>
<keyword evidence="3" id="KW-0560">Oxidoreductase</keyword>
<comment type="similarity">
    <text evidence="1">Belongs to the shaker potassium channel beta subunit family.</text>
</comment>
<protein>
    <submittedName>
        <fullName evidence="5">Aldo/keto reductase</fullName>
    </submittedName>
</protein>
<evidence type="ECO:0000256" key="3">
    <source>
        <dbReference type="ARBA" id="ARBA00023002"/>
    </source>
</evidence>
<dbReference type="InterPro" id="IPR005399">
    <property type="entry name" value="K_chnl_volt-dep_bsu_KCNAB-rel"/>
</dbReference>
<evidence type="ECO:0000256" key="2">
    <source>
        <dbReference type="ARBA" id="ARBA00022857"/>
    </source>
</evidence>
<dbReference type="RefSeq" id="WP_133230669.1">
    <property type="nucleotide sequence ID" value="NZ_SMRT01000008.1"/>
</dbReference>
<organism evidence="5 6">
    <name type="scientific">Paenibacillus piri</name>
    <dbReference type="NCBI Taxonomy" id="2547395"/>
    <lineage>
        <taxon>Bacteria</taxon>
        <taxon>Bacillati</taxon>
        <taxon>Bacillota</taxon>
        <taxon>Bacilli</taxon>
        <taxon>Bacillales</taxon>
        <taxon>Paenibacillaceae</taxon>
        <taxon>Paenibacillus</taxon>
    </lineage>
</organism>
<accession>A0A4R5KN20</accession>
<dbReference type="InterPro" id="IPR023210">
    <property type="entry name" value="NADP_OxRdtase_dom"/>
</dbReference>
<dbReference type="EMBL" id="SMRT01000008">
    <property type="protein sequence ID" value="TDF96335.1"/>
    <property type="molecule type" value="Genomic_DNA"/>
</dbReference>
<feature type="domain" description="NADP-dependent oxidoreductase" evidence="4">
    <location>
        <begin position="16"/>
        <end position="312"/>
    </location>
</feature>
<evidence type="ECO:0000259" key="4">
    <source>
        <dbReference type="Pfam" id="PF00248"/>
    </source>
</evidence>
<sequence length="313" mass="35521">MEYFRIGQSGLKSTVLTFGTALTIGTEHTSDSYANSLVDQAWRLGIRSFDTSNNYGMGEAEKLVGKALGKYRRGEYIVATKGSWPIGDSPYDRGLSRKHILDAADSSLARLGLDYVDIYYAHRYDPEVPMEEIVRTFNSLIAQGKIRYWATSEWPLEALEQCHEVCGRLQLEKPIAEQFIYSFAIRKADTNGVKPFCRSRQVGMFGFSPIAQGLLTGKYKTHIPADSRIAKKDAIGYDKTEQIYLQNKERIEQFIQLCETYRVKGSQLALSWCIKNGVYPVIGASRPEQLEENVKALDIEYPDEIWTRLERIG</sequence>
<proteinExistence type="inferred from homology"/>
<gene>
    <name evidence="5" type="ORF">E1757_18315</name>
</gene>
<reference evidence="5 6" key="1">
    <citation type="submission" date="2019-03" db="EMBL/GenBank/DDBJ databases">
        <title>This is whole genome sequence of Paenibacillus sp MS74 strain.</title>
        <authorList>
            <person name="Trinh H.N."/>
        </authorList>
    </citation>
    <scope>NUCLEOTIDE SEQUENCE [LARGE SCALE GENOMIC DNA]</scope>
    <source>
        <strain evidence="5 6">MS74</strain>
    </source>
</reference>
<dbReference type="PANTHER" id="PTHR43150:SF2">
    <property type="entry name" value="HYPERKINETIC, ISOFORM M"/>
    <property type="match status" value="1"/>
</dbReference>
<evidence type="ECO:0000313" key="6">
    <source>
        <dbReference type="Proteomes" id="UP000295636"/>
    </source>
</evidence>
<dbReference type="GO" id="GO:0016491">
    <property type="term" value="F:oxidoreductase activity"/>
    <property type="evidence" value="ECO:0007669"/>
    <property type="project" value="UniProtKB-KW"/>
</dbReference>
<dbReference type="Gene3D" id="3.20.20.100">
    <property type="entry name" value="NADP-dependent oxidoreductase domain"/>
    <property type="match status" value="1"/>
</dbReference>
<keyword evidence="6" id="KW-1185">Reference proteome</keyword>